<keyword evidence="5 9" id="KW-0119">Carbohydrate metabolism</keyword>
<evidence type="ECO:0000256" key="1">
    <source>
        <dbReference type="ARBA" id="ARBA00022729"/>
    </source>
</evidence>
<evidence type="ECO:0000256" key="4">
    <source>
        <dbReference type="ARBA" id="ARBA00023157"/>
    </source>
</evidence>
<protein>
    <recommendedName>
        <fullName evidence="9">Glucanase</fullName>
        <ecNumber evidence="9">3.2.1.-</ecNumber>
    </recommendedName>
</protein>
<name>A0ABT1DK13_9ACTN</name>
<evidence type="ECO:0000313" key="12">
    <source>
        <dbReference type="EMBL" id="MCO8271189.1"/>
    </source>
</evidence>
<evidence type="ECO:0000259" key="11">
    <source>
        <dbReference type="PROSITE" id="PS51173"/>
    </source>
</evidence>
<keyword evidence="7 9" id="KW-0624">Polysaccharide degradation</keyword>
<keyword evidence="2 9" id="KW-0378">Hydrolase</keyword>
<gene>
    <name evidence="12" type="ORF">M1L60_11355</name>
</gene>
<feature type="domain" description="CBM2" evidence="11">
    <location>
        <begin position="28"/>
        <end position="137"/>
    </location>
</feature>
<feature type="active site" evidence="8">
    <location>
        <position position="254"/>
    </location>
</feature>
<feature type="signal peptide" evidence="9">
    <location>
        <begin position="1"/>
        <end position="31"/>
    </location>
</feature>
<dbReference type="SMART" id="SM00637">
    <property type="entry name" value="CBD_II"/>
    <property type="match status" value="1"/>
</dbReference>
<dbReference type="EMBL" id="JAMYJR010000010">
    <property type="protein sequence ID" value="MCO8271189.1"/>
    <property type="molecule type" value="Genomic_DNA"/>
</dbReference>
<reference evidence="12 13" key="1">
    <citation type="submission" date="2022-06" db="EMBL/GenBank/DDBJ databases">
        <title>New Species of the Genus Actinoplanes, ActinopZanes ferrugineus.</title>
        <authorList>
            <person name="Ding P."/>
        </authorList>
    </citation>
    <scope>NUCLEOTIDE SEQUENCE [LARGE SCALE GENOMIC DNA]</scope>
    <source>
        <strain evidence="12 13">TRM88003</strain>
    </source>
</reference>
<dbReference type="RefSeq" id="WP_253237319.1">
    <property type="nucleotide sequence ID" value="NZ_JAMYJR010000010.1"/>
</dbReference>
<organism evidence="12 13">
    <name type="scientific">Paractinoplanes aksuensis</name>
    <dbReference type="NCBI Taxonomy" id="2939490"/>
    <lineage>
        <taxon>Bacteria</taxon>
        <taxon>Bacillati</taxon>
        <taxon>Actinomycetota</taxon>
        <taxon>Actinomycetes</taxon>
        <taxon>Micromonosporales</taxon>
        <taxon>Micromonosporaceae</taxon>
        <taxon>Paractinoplanes</taxon>
    </lineage>
</organism>
<dbReference type="EC" id="3.2.1.-" evidence="9"/>
<evidence type="ECO:0000256" key="3">
    <source>
        <dbReference type="ARBA" id="ARBA00023001"/>
    </source>
</evidence>
<comment type="similarity">
    <text evidence="9">Belongs to the glycosyl hydrolase family 6.</text>
</comment>
<dbReference type="PANTHER" id="PTHR34876:SF4">
    <property type="entry name" value="1,4-BETA-D-GLUCAN CELLOBIOHYDROLASE C-RELATED"/>
    <property type="match status" value="1"/>
</dbReference>
<dbReference type="InterPro" id="IPR016288">
    <property type="entry name" value="Beta_cellobiohydrolase"/>
</dbReference>
<proteinExistence type="inferred from homology"/>
<feature type="region of interest" description="Disordered" evidence="10">
    <location>
        <begin position="128"/>
        <end position="180"/>
    </location>
</feature>
<evidence type="ECO:0000256" key="6">
    <source>
        <dbReference type="ARBA" id="ARBA00023295"/>
    </source>
</evidence>
<dbReference type="InterPro" id="IPR008965">
    <property type="entry name" value="CBM2/CBM3_carb-bd_dom_sf"/>
</dbReference>
<feature type="chain" id="PRO_5044950405" description="Glucanase" evidence="9">
    <location>
        <begin position="32"/>
        <end position="585"/>
    </location>
</feature>
<keyword evidence="1 9" id="KW-0732">Signal</keyword>
<keyword evidence="3 9" id="KW-0136">Cellulose degradation</keyword>
<keyword evidence="4" id="KW-1015">Disulfide bond</keyword>
<evidence type="ECO:0000313" key="13">
    <source>
        <dbReference type="Proteomes" id="UP001523369"/>
    </source>
</evidence>
<dbReference type="PANTHER" id="PTHR34876">
    <property type="match status" value="1"/>
</dbReference>
<keyword evidence="6 9" id="KW-0326">Glycosidase</keyword>
<dbReference type="PRINTS" id="PR00733">
    <property type="entry name" value="GLHYDRLASE6"/>
</dbReference>
<dbReference type="PROSITE" id="PS51173">
    <property type="entry name" value="CBM2"/>
    <property type="match status" value="1"/>
</dbReference>
<evidence type="ECO:0000256" key="8">
    <source>
        <dbReference type="PROSITE-ProRule" id="PRU10056"/>
    </source>
</evidence>
<dbReference type="Pfam" id="PF01341">
    <property type="entry name" value="Glyco_hydro_6"/>
    <property type="match status" value="1"/>
</dbReference>
<comment type="caution">
    <text evidence="12">The sequence shown here is derived from an EMBL/GenBank/DDBJ whole genome shotgun (WGS) entry which is preliminary data.</text>
</comment>
<dbReference type="InterPro" id="IPR001919">
    <property type="entry name" value="CBD2"/>
</dbReference>
<evidence type="ECO:0000256" key="5">
    <source>
        <dbReference type="ARBA" id="ARBA00023277"/>
    </source>
</evidence>
<dbReference type="PROSITE" id="PS51257">
    <property type="entry name" value="PROKAR_LIPOPROTEIN"/>
    <property type="match status" value="1"/>
</dbReference>
<dbReference type="Proteomes" id="UP001523369">
    <property type="component" value="Unassembled WGS sequence"/>
</dbReference>
<dbReference type="Gene3D" id="2.60.40.290">
    <property type="match status" value="1"/>
</dbReference>
<dbReference type="PROSITE" id="PS00655">
    <property type="entry name" value="GLYCOSYL_HYDROL_F6_1"/>
    <property type="match status" value="1"/>
</dbReference>
<dbReference type="SUPFAM" id="SSF49384">
    <property type="entry name" value="Carbohydrate-binding domain"/>
    <property type="match status" value="1"/>
</dbReference>
<sequence>MRPVLIRGLTAAAAVSLVSGLGVFAATSASAAAGCRVDYTANSWSTGFTGNVSVTNLGDPISGGWRLTWTFPGNQQITQGWSATITQSGANVTATNPSWAGSLPTNGNATFGFNANYSGTNTSPATFSLNGTACTGSTGGPTTPPPSTPPPTTPPPTTPPPTTPPPAGSKVDNPYAGARGYVNPEWKAKADAEPGGNRISSNPTAVWLDRIAAIEGTDDSSSNGSMGVRDHLDAALAQNAGYIQFVIYNLPGRDCAALASNGELGPNELPRYKAEYIDPIAAIQADAKYRSLRIINIIEIDSLPNLITNTSGQAGGTATCDTMKANGGYVQGVGYALNKLGALPNGYNYVDAAHHGWIGWDSNFNPTADIMLQAAQASGSVNNVHGFITNTANYSALREPFVQPTTQVGGQSVRQSKWVDWNQYTDELTFAQAFRQRLVSIGFNSGIGMLIDTSRNGWGGSARPTAASSSTVIDTFVNESRIDRRIHAGNWCNQSGAGLGERPTAAPASGIDAYVWVKPPGESDGSSTLIPNDEGKGFDRMCDPTYTGNARNGNSLSGALPNAPISGAWFSAQFRELMANAYPAL</sequence>
<dbReference type="PIRSF" id="PIRSF001100">
    <property type="entry name" value="Beta_cellobiohydrolase"/>
    <property type="match status" value="1"/>
</dbReference>
<dbReference type="Gene3D" id="3.20.20.40">
    <property type="entry name" value="1, 4-beta cellobiohydrolase"/>
    <property type="match status" value="1"/>
</dbReference>
<dbReference type="InterPro" id="IPR036434">
    <property type="entry name" value="Beta_cellobiohydrolase_sf"/>
</dbReference>
<accession>A0ABT1DK13</accession>
<dbReference type="GO" id="GO:0016787">
    <property type="term" value="F:hydrolase activity"/>
    <property type="evidence" value="ECO:0007669"/>
    <property type="project" value="UniProtKB-KW"/>
</dbReference>
<dbReference type="Pfam" id="PF00553">
    <property type="entry name" value="CBM_2"/>
    <property type="match status" value="1"/>
</dbReference>
<evidence type="ECO:0000256" key="10">
    <source>
        <dbReference type="SAM" id="MobiDB-lite"/>
    </source>
</evidence>
<feature type="compositionally biased region" description="Pro residues" evidence="10">
    <location>
        <begin position="142"/>
        <end position="167"/>
    </location>
</feature>
<keyword evidence="13" id="KW-1185">Reference proteome</keyword>
<dbReference type="InterPro" id="IPR012291">
    <property type="entry name" value="CBM2_carb-bd_dom_sf"/>
</dbReference>
<evidence type="ECO:0000256" key="9">
    <source>
        <dbReference type="RuleBase" id="RU361186"/>
    </source>
</evidence>
<dbReference type="SUPFAM" id="SSF51989">
    <property type="entry name" value="Glycosyl hydrolases family 6, cellulases"/>
    <property type="match status" value="1"/>
</dbReference>
<dbReference type="InterPro" id="IPR001524">
    <property type="entry name" value="Glyco_hydro_6_CS"/>
</dbReference>
<evidence type="ECO:0000256" key="7">
    <source>
        <dbReference type="ARBA" id="ARBA00023326"/>
    </source>
</evidence>
<evidence type="ECO:0000256" key="2">
    <source>
        <dbReference type="ARBA" id="ARBA00022801"/>
    </source>
</evidence>